<evidence type="ECO:0000256" key="1">
    <source>
        <dbReference type="ARBA" id="ARBA00004173"/>
    </source>
</evidence>
<reference evidence="6" key="1">
    <citation type="submission" date="2020-03" db="EMBL/GenBank/DDBJ databases">
        <authorList>
            <person name="Weist P."/>
        </authorList>
    </citation>
    <scope>NUCLEOTIDE SEQUENCE</scope>
</reference>
<organism evidence="6 7">
    <name type="scientific">Pleuronectes platessa</name>
    <name type="common">European plaice</name>
    <dbReference type="NCBI Taxonomy" id="8262"/>
    <lineage>
        <taxon>Eukaryota</taxon>
        <taxon>Metazoa</taxon>
        <taxon>Chordata</taxon>
        <taxon>Craniata</taxon>
        <taxon>Vertebrata</taxon>
        <taxon>Euteleostomi</taxon>
        <taxon>Actinopterygii</taxon>
        <taxon>Neopterygii</taxon>
        <taxon>Teleostei</taxon>
        <taxon>Neoteleostei</taxon>
        <taxon>Acanthomorphata</taxon>
        <taxon>Carangaria</taxon>
        <taxon>Pleuronectiformes</taxon>
        <taxon>Pleuronectoidei</taxon>
        <taxon>Pleuronectidae</taxon>
        <taxon>Pleuronectes</taxon>
    </lineage>
</organism>
<comment type="caution">
    <text evidence="6">The sequence shown here is derived from an EMBL/GenBank/DDBJ whole genome shotgun (WGS) entry which is preliminary data.</text>
</comment>
<evidence type="ECO:0000256" key="4">
    <source>
        <dbReference type="ARBA" id="ARBA00040060"/>
    </source>
</evidence>
<proteinExistence type="predicted"/>
<evidence type="ECO:0000313" key="6">
    <source>
        <dbReference type="EMBL" id="CAB1448920.1"/>
    </source>
</evidence>
<dbReference type="GO" id="GO:0045277">
    <property type="term" value="C:respiratory chain complex IV"/>
    <property type="evidence" value="ECO:0007669"/>
    <property type="project" value="InterPro"/>
</dbReference>
<protein>
    <recommendedName>
        <fullName evidence="4">Cytochrome c oxidase subunit 6B1</fullName>
    </recommendedName>
    <alternativeName>
        <fullName evidence="5">Cytochrome c oxidase subunit VIb isoform 1</fullName>
    </alternativeName>
</protein>
<comment type="subcellular location">
    <subcellularLocation>
        <location evidence="1">Mitochondrion</location>
    </subcellularLocation>
</comment>
<dbReference type="FunFam" id="1.10.10.140:FF:000001">
    <property type="entry name" value="Cytochrome c oxidase subunit 6B1"/>
    <property type="match status" value="1"/>
</dbReference>
<keyword evidence="7" id="KW-1185">Reference proteome</keyword>
<dbReference type="GO" id="GO:0005739">
    <property type="term" value="C:mitochondrion"/>
    <property type="evidence" value="ECO:0007669"/>
    <property type="project" value="UniProtKB-SubCell"/>
</dbReference>
<dbReference type="AlphaFoldDB" id="A0A9N7Z2I8"/>
<accession>A0A9N7Z2I8</accession>
<gene>
    <name evidence="6" type="ORF">PLEPLA_LOCUS36570</name>
</gene>
<keyword evidence="2" id="KW-0496">Mitochondrion</keyword>
<dbReference type="Pfam" id="PF02297">
    <property type="entry name" value="COX6B"/>
    <property type="match status" value="1"/>
</dbReference>
<evidence type="ECO:0000256" key="3">
    <source>
        <dbReference type="ARBA" id="ARBA00023157"/>
    </source>
</evidence>
<keyword evidence="3" id="KW-1015">Disulfide bond</keyword>
<dbReference type="SUPFAM" id="SSF47694">
    <property type="entry name" value="Cytochrome c oxidase subunit h"/>
    <property type="match status" value="1"/>
</dbReference>
<dbReference type="Proteomes" id="UP001153269">
    <property type="component" value="Unassembled WGS sequence"/>
</dbReference>
<dbReference type="EMBL" id="CADEAL010003992">
    <property type="protein sequence ID" value="CAB1448920.1"/>
    <property type="molecule type" value="Genomic_DNA"/>
</dbReference>
<evidence type="ECO:0000256" key="5">
    <source>
        <dbReference type="ARBA" id="ARBA00042114"/>
    </source>
</evidence>
<dbReference type="Gene3D" id="1.10.10.140">
    <property type="entry name" value="Cytochrome c oxidase, subunit VIb"/>
    <property type="match status" value="1"/>
</dbReference>
<dbReference type="InterPro" id="IPR048280">
    <property type="entry name" value="COX6B-like"/>
</dbReference>
<evidence type="ECO:0000256" key="2">
    <source>
        <dbReference type="ARBA" id="ARBA00023128"/>
    </source>
</evidence>
<sequence>MSSFIICVRVIRNQRLNDGRSVLPVNETSGRRYPSILCAKKDNPEEDTATSDPSLVLTCVCEADLKMSDTIEEKIKNYRTAPFDARFPNTNQTRNCFQNYLDYHRCNKALDAKGQDLTPCQWYMRVYKSLCPMSWVAKWDDQIENGSFPGKI</sequence>
<name>A0A9N7Z2I8_PLEPL</name>
<dbReference type="InterPro" id="IPR036549">
    <property type="entry name" value="CX6/COA6-like_sf"/>
</dbReference>
<dbReference type="InterPro" id="IPR003213">
    <property type="entry name" value="Cyt_c_oxidase_su6B"/>
</dbReference>
<dbReference type="CDD" id="cd00926">
    <property type="entry name" value="Cyt_c_Oxidase_VIb"/>
    <property type="match status" value="1"/>
</dbReference>
<evidence type="ECO:0000313" key="7">
    <source>
        <dbReference type="Proteomes" id="UP001153269"/>
    </source>
</evidence>
<dbReference type="PANTHER" id="PTHR11387">
    <property type="entry name" value="CYTOCHROME C OXIDASE SUBUNIT 6B"/>
    <property type="match status" value="1"/>
</dbReference>